<dbReference type="GO" id="GO:0001042">
    <property type="term" value="F:RNA polymerase I core binding"/>
    <property type="evidence" value="ECO:0007669"/>
    <property type="project" value="TreeGrafter"/>
</dbReference>
<evidence type="ECO:0000313" key="3">
    <source>
        <dbReference type="Proteomes" id="UP001370490"/>
    </source>
</evidence>
<protein>
    <submittedName>
        <fullName evidence="2">RNA polymerase I specific transcription initiation factor RRN3</fullName>
    </submittedName>
</protein>
<evidence type="ECO:0000313" key="2">
    <source>
        <dbReference type="EMBL" id="KAK6929403.1"/>
    </source>
</evidence>
<keyword evidence="2" id="KW-0396">Initiation factor</keyword>
<name>A0AAN8ZD82_9MAGN</name>
<dbReference type="Proteomes" id="UP001370490">
    <property type="component" value="Unassembled WGS sequence"/>
</dbReference>
<dbReference type="InterPro" id="IPR007991">
    <property type="entry name" value="RNA_pol_I_trans_ini_fac_RRN3"/>
</dbReference>
<accession>A0AAN8ZD82</accession>
<dbReference type="GO" id="GO:0005634">
    <property type="term" value="C:nucleus"/>
    <property type="evidence" value="ECO:0007669"/>
    <property type="project" value="TreeGrafter"/>
</dbReference>
<sequence>MGAERLSDMSEIVYSDSDLFRTFRDLLAAALSGKCNMYDELIGKMHQHEGRLSPDEVALIVGLSGAVSCIDEVHHQSLLNCIFRMSTWNYEPEVMDALVEFLISLMFVSNFMPPAHFLKKLEDPHRRDSALARKDQIAHYVENVFRLESGAIGHLVGRESLVAMIMDRLIDLDVEIRWEDILQEDCNKGVFSIELDDMEEAFDDDDAWRPSTRKSLGKNAIAEKLDSLMVLTFEHLKSCADSGRLSEVFDALLQSFEKTVLTAYKSKFAQFVIFYACSLDPENYGVRFAALLTDIFLNQSSLPQTRMSAVAYLASYLSRGKFLPTSLVFSTLQRLECWCLEYCEVCNGDVNPVAHKVFYSGCQAIMYTFCFRMRSLMDAPRLNDEHLLKAIESILKHPLSPLRVCLPSIVNEFLRQAKAAHLFTISNTFIFDEHLESELSIAFGGPDRLDMFFPFDPCLLRQSDRYIRPNYVFWSMVRITYDDEDGSTSDEDAEVLVEQNGDYIADGAAAMSLEENDFEIDEFNYSLDKMSITPKNTLRSRFEGQVLPRMQMPSRIRPSTSPESL</sequence>
<evidence type="ECO:0000256" key="1">
    <source>
        <dbReference type="ARBA" id="ARBA00010098"/>
    </source>
</evidence>
<dbReference type="GO" id="GO:0003743">
    <property type="term" value="F:translation initiation factor activity"/>
    <property type="evidence" value="ECO:0007669"/>
    <property type="project" value="UniProtKB-KW"/>
</dbReference>
<keyword evidence="2" id="KW-0648">Protein biosynthesis</keyword>
<dbReference type="GO" id="GO:0001181">
    <property type="term" value="F:RNA polymerase I general transcription initiation factor activity"/>
    <property type="evidence" value="ECO:0007669"/>
    <property type="project" value="InterPro"/>
</dbReference>
<comment type="similarity">
    <text evidence="1">Belongs to the RRN3 family.</text>
</comment>
<dbReference type="AlphaFoldDB" id="A0AAN8ZD82"/>
<dbReference type="PANTHER" id="PTHR12790:SF0">
    <property type="entry name" value="RNA POLYMERASE I-SPECIFIC TRANSCRIPTION INITIATION FACTOR RRN3-RELATED"/>
    <property type="match status" value="1"/>
</dbReference>
<dbReference type="GO" id="GO:0006361">
    <property type="term" value="P:transcription initiation at RNA polymerase I promoter"/>
    <property type="evidence" value="ECO:0007669"/>
    <property type="project" value="InterPro"/>
</dbReference>
<organism evidence="2 3">
    <name type="scientific">Dillenia turbinata</name>
    <dbReference type="NCBI Taxonomy" id="194707"/>
    <lineage>
        <taxon>Eukaryota</taxon>
        <taxon>Viridiplantae</taxon>
        <taxon>Streptophyta</taxon>
        <taxon>Embryophyta</taxon>
        <taxon>Tracheophyta</taxon>
        <taxon>Spermatophyta</taxon>
        <taxon>Magnoliopsida</taxon>
        <taxon>eudicotyledons</taxon>
        <taxon>Gunneridae</taxon>
        <taxon>Pentapetalae</taxon>
        <taxon>Dilleniales</taxon>
        <taxon>Dilleniaceae</taxon>
        <taxon>Dillenia</taxon>
    </lineage>
</organism>
<reference evidence="2 3" key="1">
    <citation type="submission" date="2023-12" db="EMBL/GenBank/DDBJ databases">
        <title>A high-quality genome assembly for Dillenia turbinata (Dilleniales).</title>
        <authorList>
            <person name="Chanderbali A."/>
        </authorList>
    </citation>
    <scope>NUCLEOTIDE SEQUENCE [LARGE SCALE GENOMIC DNA]</scope>
    <source>
        <strain evidence="2">LSX21</strain>
        <tissue evidence="2">Leaf</tissue>
    </source>
</reference>
<proteinExistence type="inferred from homology"/>
<gene>
    <name evidence="2" type="ORF">RJ641_005608</name>
</gene>
<keyword evidence="3" id="KW-1185">Reference proteome</keyword>
<dbReference type="EMBL" id="JBAMMX010000013">
    <property type="protein sequence ID" value="KAK6929403.1"/>
    <property type="molecule type" value="Genomic_DNA"/>
</dbReference>
<dbReference type="PANTHER" id="PTHR12790">
    <property type="entry name" value="TRANSCRIPTION INITIATION FACTOR IA RRN3"/>
    <property type="match status" value="1"/>
</dbReference>
<comment type="caution">
    <text evidence="2">The sequence shown here is derived from an EMBL/GenBank/DDBJ whole genome shotgun (WGS) entry which is preliminary data.</text>
</comment>
<dbReference type="Pfam" id="PF05327">
    <property type="entry name" value="RRN3"/>
    <property type="match status" value="2"/>
</dbReference>